<name>A0A5C3Q7Q2_9AGAR</name>
<dbReference type="EMBL" id="ML178846">
    <property type="protein sequence ID" value="TFK97606.1"/>
    <property type="molecule type" value="Genomic_DNA"/>
</dbReference>
<accession>A0A5C3Q7Q2</accession>
<feature type="region of interest" description="Disordered" evidence="1">
    <location>
        <begin position="1"/>
        <end position="46"/>
    </location>
</feature>
<dbReference type="AlphaFoldDB" id="A0A5C3Q7Q2"/>
<protein>
    <submittedName>
        <fullName evidence="2">Uncharacterized protein</fullName>
    </submittedName>
</protein>
<proteinExistence type="predicted"/>
<evidence type="ECO:0000313" key="2">
    <source>
        <dbReference type="EMBL" id="TFK97606.1"/>
    </source>
</evidence>
<dbReference type="Proteomes" id="UP000305067">
    <property type="component" value="Unassembled WGS sequence"/>
</dbReference>
<keyword evidence="3" id="KW-1185">Reference proteome</keyword>
<feature type="compositionally biased region" description="Acidic residues" evidence="1">
    <location>
        <begin position="1"/>
        <end position="11"/>
    </location>
</feature>
<evidence type="ECO:0000313" key="3">
    <source>
        <dbReference type="Proteomes" id="UP000305067"/>
    </source>
</evidence>
<reference evidence="2 3" key="1">
    <citation type="journal article" date="2019" name="Nat. Ecol. Evol.">
        <title>Megaphylogeny resolves global patterns of mushroom evolution.</title>
        <authorList>
            <person name="Varga T."/>
            <person name="Krizsan K."/>
            <person name="Foldi C."/>
            <person name="Dima B."/>
            <person name="Sanchez-Garcia M."/>
            <person name="Sanchez-Ramirez S."/>
            <person name="Szollosi G.J."/>
            <person name="Szarkandi J.G."/>
            <person name="Papp V."/>
            <person name="Albert L."/>
            <person name="Andreopoulos W."/>
            <person name="Angelini C."/>
            <person name="Antonin V."/>
            <person name="Barry K.W."/>
            <person name="Bougher N.L."/>
            <person name="Buchanan P."/>
            <person name="Buyck B."/>
            <person name="Bense V."/>
            <person name="Catcheside P."/>
            <person name="Chovatia M."/>
            <person name="Cooper J."/>
            <person name="Damon W."/>
            <person name="Desjardin D."/>
            <person name="Finy P."/>
            <person name="Geml J."/>
            <person name="Haridas S."/>
            <person name="Hughes K."/>
            <person name="Justo A."/>
            <person name="Karasinski D."/>
            <person name="Kautmanova I."/>
            <person name="Kiss B."/>
            <person name="Kocsube S."/>
            <person name="Kotiranta H."/>
            <person name="LaButti K.M."/>
            <person name="Lechner B.E."/>
            <person name="Liimatainen K."/>
            <person name="Lipzen A."/>
            <person name="Lukacs Z."/>
            <person name="Mihaltcheva S."/>
            <person name="Morgado L.N."/>
            <person name="Niskanen T."/>
            <person name="Noordeloos M.E."/>
            <person name="Ohm R.A."/>
            <person name="Ortiz-Santana B."/>
            <person name="Ovrebo C."/>
            <person name="Racz N."/>
            <person name="Riley R."/>
            <person name="Savchenko A."/>
            <person name="Shiryaev A."/>
            <person name="Soop K."/>
            <person name="Spirin V."/>
            <person name="Szebenyi C."/>
            <person name="Tomsovsky M."/>
            <person name="Tulloss R.E."/>
            <person name="Uehling J."/>
            <person name="Grigoriev I.V."/>
            <person name="Vagvolgyi C."/>
            <person name="Papp T."/>
            <person name="Martin F.M."/>
            <person name="Miettinen O."/>
            <person name="Hibbett D.S."/>
            <person name="Nagy L.G."/>
        </authorList>
    </citation>
    <scope>NUCLEOTIDE SEQUENCE [LARGE SCALE GENOMIC DNA]</scope>
    <source>
        <strain evidence="2 3">CBS 309.79</strain>
    </source>
</reference>
<evidence type="ECO:0000256" key="1">
    <source>
        <dbReference type="SAM" id="MobiDB-lite"/>
    </source>
</evidence>
<gene>
    <name evidence="2" type="ORF">BDV98DRAFT_596577</name>
</gene>
<feature type="compositionally biased region" description="Basic and acidic residues" evidence="1">
    <location>
        <begin position="25"/>
        <end position="44"/>
    </location>
</feature>
<sequence length="95" mass="10834">MSDSSDWDSFDNEPSVLSSITPELPARDDGRKELEQDDNDRHGIEVSSETRMLSMDSLPMPFMGALNDKDSQTLKQEIPGYMLEPTRSYVHWIVN</sequence>
<organism evidence="2 3">
    <name type="scientific">Pterulicium gracile</name>
    <dbReference type="NCBI Taxonomy" id="1884261"/>
    <lineage>
        <taxon>Eukaryota</taxon>
        <taxon>Fungi</taxon>
        <taxon>Dikarya</taxon>
        <taxon>Basidiomycota</taxon>
        <taxon>Agaricomycotina</taxon>
        <taxon>Agaricomycetes</taxon>
        <taxon>Agaricomycetidae</taxon>
        <taxon>Agaricales</taxon>
        <taxon>Pleurotineae</taxon>
        <taxon>Pterulaceae</taxon>
        <taxon>Pterulicium</taxon>
    </lineage>
</organism>